<accession>A0A830C8T8</accession>
<sequence length="524" mass="58577">MSSALQTLILTRPSQSLSSHTKDHGKTTRTKIPRTPAKISTTSSPAASQNDPSSGSIDPIFHFVRTFPFSFLRLRRKLPSFTLPSTTTVYSIILLTYFMVVSGIVYDVIVEPPGIGSTQYCFTGAVKPVVFLPGRVHGQYIIEGLSSGFMFVLGSVGIMLLDLALDKNWAKSVKVISIREIYDGQLFVKLKKGFNFPAMDPWIDPRRVVQRLKQQSSSEEIFCPWLMGWCNSLGEFMDMILLDLSGRLEDGIIIQPNGRPLKMVVAKAVDAAKVNLLFSTDMIEDDEAHVGQCSAVIRFDLPKTIRSYIFSRGLARQKDSQCIIMIESNWTPRPKIELLMDGMGTCLVYLDAYKKLHAIGALDDILLPHNEGSDNSATRTAMNKVNPDVCTVKASSTTNEAFRYVVKSTRALVTPESSVSLIQKYCEQLPENDDSTPRPKFELLMDGMGTCFVCLDAYKKLHAIGSLDDILLPHNEGLIKSWLLKPETHRPQSSLLRPVYVRTPPLSFVPPLPPPYYGYEDYYR</sequence>
<feature type="region of interest" description="Disordered" evidence="1">
    <location>
        <begin position="15"/>
        <end position="53"/>
    </location>
</feature>
<dbReference type="EMBL" id="BMAC01000315">
    <property type="protein sequence ID" value="GFP93448.1"/>
    <property type="molecule type" value="Genomic_DNA"/>
</dbReference>
<reference evidence="2" key="1">
    <citation type="submission" date="2020-07" db="EMBL/GenBank/DDBJ databases">
        <title>Ethylene signaling mediates host invasion by parasitic plants.</title>
        <authorList>
            <person name="Yoshida S."/>
        </authorList>
    </citation>
    <scope>NUCLEOTIDE SEQUENCE</scope>
    <source>
        <strain evidence="2">Okayama</strain>
    </source>
</reference>
<dbReference type="AlphaFoldDB" id="A0A830C8T8"/>
<dbReference type="InterPro" id="IPR027417">
    <property type="entry name" value="P-loop_NTPase"/>
</dbReference>
<dbReference type="PANTHER" id="PTHR13160:SF4">
    <property type="entry name" value="OLIGOSACCHARYLTRANSFERASE COMPLEX SUBUNIT OSTC"/>
    <property type="match status" value="1"/>
</dbReference>
<protein>
    <submittedName>
        <fullName evidence="2">Endoribonuclease dicer homolog 3a</fullName>
    </submittedName>
</protein>
<name>A0A830C8T8_9LAMI</name>
<dbReference type="Proteomes" id="UP000653305">
    <property type="component" value="Unassembled WGS sequence"/>
</dbReference>
<evidence type="ECO:0000256" key="1">
    <source>
        <dbReference type="SAM" id="MobiDB-lite"/>
    </source>
</evidence>
<proteinExistence type="predicted"/>
<dbReference type="Gene3D" id="3.40.50.300">
    <property type="entry name" value="P-loop containing nucleotide triphosphate hydrolases"/>
    <property type="match status" value="1"/>
</dbReference>
<dbReference type="OrthoDB" id="10256333at2759"/>
<dbReference type="GO" id="GO:0008250">
    <property type="term" value="C:oligosaccharyltransferase complex"/>
    <property type="evidence" value="ECO:0007669"/>
    <property type="project" value="InterPro"/>
</dbReference>
<dbReference type="PANTHER" id="PTHR13160">
    <property type="entry name" value="OLIGOSACCHARYLTRANSFERASE COMPLEX SUBUNIT OSTC"/>
    <property type="match status" value="1"/>
</dbReference>
<gene>
    <name evidence="2" type="ORF">PHJA_001489200</name>
</gene>
<keyword evidence="3" id="KW-1185">Reference proteome</keyword>
<comment type="caution">
    <text evidence="2">The sequence shown here is derived from an EMBL/GenBank/DDBJ whole genome shotgun (WGS) entry which is preliminary data.</text>
</comment>
<feature type="compositionally biased region" description="Polar residues" evidence="1">
    <location>
        <begin position="38"/>
        <end position="53"/>
    </location>
</feature>
<evidence type="ECO:0000313" key="2">
    <source>
        <dbReference type="EMBL" id="GFP93448.1"/>
    </source>
</evidence>
<organism evidence="2 3">
    <name type="scientific">Phtheirospermum japonicum</name>
    <dbReference type="NCBI Taxonomy" id="374723"/>
    <lineage>
        <taxon>Eukaryota</taxon>
        <taxon>Viridiplantae</taxon>
        <taxon>Streptophyta</taxon>
        <taxon>Embryophyta</taxon>
        <taxon>Tracheophyta</taxon>
        <taxon>Spermatophyta</taxon>
        <taxon>Magnoliopsida</taxon>
        <taxon>eudicotyledons</taxon>
        <taxon>Gunneridae</taxon>
        <taxon>Pentapetalae</taxon>
        <taxon>asterids</taxon>
        <taxon>lamiids</taxon>
        <taxon>Lamiales</taxon>
        <taxon>Orobanchaceae</taxon>
        <taxon>Orobanchaceae incertae sedis</taxon>
        <taxon>Phtheirospermum</taxon>
    </lineage>
</organism>
<evidence type="ECO:0000313" key="3">
    <source>
        <dbReference type="Proteomes" id="UP000653305"/>
    </source>
</evidence>
<dbReference type="InterPro" id="IPR042416">
    <property type="entry name" value="OSTC"/>
</dbReference>